<proteinExistence type="predicted"/>
<gene>
    <name evidence="2" type="ORF">AQ490_08195</name>
</gene>
<protein>
    <submittedName>
        <fullName evidence="2">Uncharacterized protein</fullName>
    </submittedName>
</protein>
<dbReference type="AlphaFoldDB" id="A0A0T6LNG2"/>
<accession>A0A0T6LNG2</accession>
<keyword evidence="3" id="KW-1185">Reference proteome</keyword>
<dbReference type="RefSeq" id="WP_058032947.1">
    <property type="nucleotide sequence ID" value="NZ_LLZU01000037.1"/>
</dbReference>
<dbReference type="EMBL" id="LLZU01000037">
    <property type="protein sequence ID" value="KRV47425.1"/>
    <property type="molecule type" value="Genomic_DNA"/>
</dbReference>
<dbReference type="Proteomes" id="UP000050867">
    <property type="component" value="Unassembled WGS sequence"/>
</dbReference>
<evidence type="ECO:0000313" key="3">
    <source>
        <dbReference type="Proteomes" id="UP000050867"/>
    </source>
</evidence>
<organism evidence="2 3">
    <name type="scientific">Wenjunlia vitaminophila</name>
    <name type="common">Streptomyces vitaminophilus</name>
    <dbReference type="NCBI Taxonomy" id="76728"/>
    <lineage>
        <taxon>Bacteria</taxon>
        <taxon>Bacillati</taxon>
        <taxon>Actinomycetota</taxon>
        <taxon>Actinomycetes</taxon>
        <taxon>Kitasatosporales</taxon>
        <taxon>Streptomycetaceae</taxon>
        <taxon>Wenjunlia</taxon>
    </lineage>
</organism>
<feature type="compositionally biased region" description="Low complexity" evidence="1">
    <location>
        <begin position="1"/>
        <end position="19"/>
    </location>
</feature>
<dbReference type="OrthoDB" id="4328322at2"/>
<comment type="caution">
    <text evidence="2">The sequence shown here is derived from an EMBL/GenBank/DDBJ whole genome shotgun (WGS) entry which is preliminary data.</text>
</comment>
<reference evidence="2 3" key="1">
    <citation type="submission" date="2015-10" db="EMBL/GenBank/DDBJ databases">
        <title>Draft genome sequence of pyrrolomycin-producing Streptomyces vitaminophilus.</title>
        <authorList>
            <person name="Graham D.E."/>
            <person name="Mahan K.M."/>
            <person name="Klingeman D.M."/>
            <person name="Hettich R.L."/>
            <person name="Parry R.J."/>
        </authorList>
    </citation>
    <scope>NUCLEOTIDE SEQUENCE [LARGE SCALE GENOMIC DNA]</scope>
    <source>
        <strain evidence="2 3">ATCC 31673</strain>
    </source>
</reference>
<sequence>MPRPGAAPGRADAPPARASAPPPAHDPRAAIGQALRARRFSEAAALAAGWEQYALRTYGPDSMELVYVIEAQAQIAYESGELVRAAERWITAAQGRLTWQSADHPDAVNAVNNAHHVWQRVDDVAAALRIGPQLVALRLAVPDATGGALRAVRRRLEQLSRGKYSNAG</sequence>
<evidence type="ECO:0000256" key="1">
    <source>
        <dbReference type="SAM" id="MobiDB-lite"/>
    </source>
</evidence>
<evidence type="ECO:0000313" key="2">
    <source>
        <dbReference type="EMBL" id="KRV47425.1"/>
    </source>
</evidence>
<feature type="region of interest" description="Disordered" evidence="1">
    <location>
        <begin position="1"/>
        <end position="27"/>
    </location>
</feature>
<name>A0A0T6LNG2_WENVI</name>
<dbReference type="eggNOG" id="COG4249">
    <property type="taxonomic scope" value="Bacteria"/>
</dbReference>
<dbReference type="STRING" id="76728.AQ490_08195"/>